<dbReference type="EMBL" id="CP017704">
    <property type="protein sequence ID" value="ASS94104.1"/>
    <property type="molecule type" value="Genomic_DNA"/>
</dbReference>
<evidence type="ECO:0000256" key="2">
    <source>
        <dbReference type="ARBA" id="ARBA00006479"/>
    </source>
</evidence>
<reference evidence="4 5" key="1">
    <citation type="submission" date="2016-10" db="EMBL/GenBank/DDBJ databases">
        <title>The whole genome sequencing and assembly of Bacillus simplex DSM 1321 strain.</title>
        <authorList>
            <person name="Park M.-K."/>
            <person name="Lee Y.-J."/>
            <person name="Yi H."/>
            <person name="Bahn Y.-S."/>
            <person name="Kim J.F."/>
            <person name="Lee D.-W."/>
        </authorList>
    </citation>
    <scope>NUCLEOTIDE SEQUENCE [LARGE SCALE GENOMIC DNA]</scope>
    <source>
        <strain evidence="4 5">DSM 1321</strain>
    </source>
</reference>
<dbReference type="Proteomes" id="UP000214618">
    <property type="component" value="Chromosome"/>
</dbReference>
<proteinExistence type="inferred from homology"/>
<dbReference type="OrthoDB" id="9796533at2"/>
<dbReference type="InterPro" id="IPR036388">
    <property type="entry name" value="WH-like_DNA-bd_sf"/>
</dbReference>
<protein>
    <submittedName>
        <fullName evidence="4">Sugar kinase</fullName>
    </submittedName>
</protein>
<comment type="function">
    <text evidence="1">Transcriptional repressor of xylose-utilizing enzymes.</text>
</comment>
<dbReference type="SUPFAM" id="SSF46785">
    <property type="entry name" value="Winged helix' DNA-binding domain"/>
    <property type="match status" value="1"/>
</dbReference>
<name>A0A223EFR6_9BACI</name>
<dbReference type="PANTHER" id="PTHR18964:SF149">
    <property type="entry name" value="BIFUNCTIONAL UDP-N-ACETYLGLUCOSAMINE 2-EPIMERASE_N-ACETYLMANNOSAMINE KINASE"/>
    <property type="match status" value="1"/>
</dbReference>
<keyword evidence="4" id="KW-0808">Transferase</keyword>
<keyword evidence="3" id="KW-0119">Carbohydrate metabolism</keyword>
<dbReference type="AlphaFoldDB" id="A0A223EFR6"/>
<dbReference type="Gene3D" id="3.30.420.40">
    <property type="match status" value="2"/>
</dbReference>
<evidence type="ECO:0000256" key="1">
    <source>
        <dbReference type="ARBA" id="ARBA00002486"/>
    </source>
</evidence>
<dbReference type="SUPFAM" id="SSF53067">
    <property type="entry name" value="Actin-like ATPase domain"/>
    <property type="match status" value="1"/>
</dbReference>
<dbReference type="GeneID" id="56472896"/>
<keyword evidence="3" id="KW-0859">Xylose metabolism</keyword>
<dbReference type="CDD" id="cd23763">
    <property type="entry name" value="ASKHA_ATPase_ROK"/>
    <property type="match status" value="1"/>
</dbReference>
<evidence type="ECO:0000256" key="3">
    <source>
        <dbReference type="ARBA" id="ARBA00022629"/>
    </source>
</evidence>
<sequence>MSFKRTPSHQKYVNKKRIIQCIQECSPISRAEIAVKLQLSKPTVSLAVDELIQEKWVFEKGIGESSSQGGRRPIQLFFNEKAAYIIGVDIGGTKVKIVLSDLSGNILADTSFSTNTYLQSGLLKQMAIETERLIAKNQIAKGRILGMGVGIPGITQTASGLVIEAPSLGWVQYPFIAEAKRYFEFPIFLDNDVNAAALGEQWLGNAQNKRNLLFIAVGTGIGSGIILNNQLYRGASSAAGEMGYMVTDKEDMKSEFKPIFHRYGYLESVAGGKSIGGHFTREVLKDPHHFLFERAKSSELSGEDAFLSAKKGDATAMAVINEAIEHLACGIVNAASLLNPEVIILGGGVLNSSEYILPRIREIVDRYLPSLVELKTSQLGENAGVLGAVSLFLREHDSILNFRDEGDY</sequence>
<evidence type="ECO:0000313" key="5">
    <source>
        <dbReference type="Proteomes" id="UP000214618"/>
    </source>
</evidence>
<comment type="similarity">
    <text evidence="2">Belongs to the ROK (NagC/XylR) family.</text>
</comment>
<dbReference type="GO" id="GO:0042732">
    <property type="term" value="P:D-xylose metabolic process"/>
    <property type="evidence" value="ECO:0007669"/>
    <property type="project" value="UniProtKB-KW"/>
</dbReference>
<organism evidence="4 5">
    <name type="scientific">Peribacillus simplex NBRC 15720 = DSM 1321</name>
    <dbReference type="NCBI Taxonomy" id="1349754"/>
    <lineage>
        <taxon>Bacteria</taxon>
        <taxon>Bacillati</taxon>
        <taxon>Bacillota</taxon>
        <taxon>Bacilli</taxon>
        <taxon>Bacillales</taxon>
        <taxon>Bacillaceae</taxon>
        <taxon>Peribacillus</taxon>
    </lineage>
</organism>
<dbReference type="Pfam" id="PF00480">
    <property type="entry name" value="ROK"/>
    <property type="match status" value="1"/>
</dbReference>
<dbReference type="Gene3D" id="1.10.10.10">
    <property type="entry name" value="Winged helix-like DNA-binding domain superfamily/Winged helix DNA-binding domain"/>
    <property type="match status" value="1"/>
</dbReference>
<dbReference type="Pfam" id="PF13412">
    <property type="entry name" value="HTH_24"/>
    <property type="match status" value="1"/>
</dbReference>
<dbReference type="PANTHER" id="PTHR18964">
    <property type="entry name" value="ROK (REPRESSOR, ORF, KINASE) FAMILY"/>
    <property type="match status" value="1"/>
</dbReference>
<gene>
    <name evidence="4" type="ORF">BS1321_09135</name>
</gene>
<dbReference type="InterPro" id="IPR036390">
    <property type="entry name" value="WH_DNA-bd_sf"/>
</dbReference>
<dbReference type="GO" id="GO:0016301">
    <property type="term" value="F:kinase activity"/>
    <property type="evidence" value="ECO:0007669"/>
    <property type="project" value="UniProtKB-KW"/>
</dbReference>
<keyword evidence="4" id="KW-0418">Kinase</keyword>
<accession>A0A223EFR6</accession>
<dbReference type="InterPro" id="IPR043129">
    <property type="entry name" value="ATPase_NBD"/>
</dbReference>
<dbReference type="InterPro" id="IPR000600">
    <property type="entry name" value="ROK"/>
</dbReference>
<evidence type="ECO:0000313" key="4">
    <source>
        <dbReference type="EMBL" id="ASS94104.1"/>
    </source>
</evidence>
<dbReference type="RefSeq" id="WP_063234735.1">
    <property type="nucleotide sequence ID" value="NZ_BCVO01000017.1"/>
</dbReference>